<dbReference type="EMBL" id="MH834619">
    <property type="protein sequence ID" value="AYN58544.1"/>
    <property type="molecule type" value="Genomic_DNA"/>
</dbReference>
<dbReference type="Proteomes" id="UP000273822">
    <property type="component" value="Segment"/>
</dbReference>
<protein>
    <submittedName>
        <fullName evidence="1">Uncharacterized protein</fullName>
    </submittedName>
</protein>
<gene>
    <name evidence="1" type="primary">63</name>
    <name evidence="1" type="ORF">PBI_MAUREEN_63</name>
</gene>
<accession>A0A3G2KHU3</accession>
<evidence type="ECO:0000313" key="1">
    <source>
        <dbReference type="EMBL" id="AYN58544.1"/>
    </source>
</evidence>
<name>A0A3G2KHU3_9CAUD</name>
<proteinExistence type="predicted"/>
<organism evidence="1 2">
    <name type="scientific">Arthrobacter phage Maureen</name>
    <dbReference type="NCBI Taxonomy" id="2419961"/>
    <lineage>
        <taxon>Viruses</taxon>
        <taxon>Duplodnaviria</taxon>
        <taxon>Heunggongvirae</taxon>
        <taxon>Uroviricota</taxon>
        <taxon>Caudoviricetes</taxon>
        <taxon>Casidaviridae</taxon>
        <taxon>Liebevirus</taxon>
        <taxon>Liebevirus liebe</taxon>
        <taxon>Arthrobacter virus Liebe</taxon>
    </lineage>
</organism>
<sequence length="163" mass="17104">MGVDVPVDDDLSVCPPLAIFSPVLTPYRKDPVVLVPVSKFLEALRAKLPEGGNVFHRSGAKDVGDKWETVCHAVADFIQAARDDESVGYDTARLNLHRMGHAAPLIDVERKFGLVPGGAPADAPAAPSPAPAAGTLDEAAIDDFVATLDALPTAADPFDPKVD</sequence>
<reference evidence="2" key="1">
    <citation type="submission" date="2018-09" db="EMBL/GenBank/DDBJ databases">
        <authorList>
            <person name="Rimple P.A."/>
            <person name="Stoner T.H."/>
            <person name="Garlena R.A."/>
            <person name="Russell D.A."/>
            <person name="Pope W.H."/>
            <person name="Jacobs-Sera D."/>
            <person name="Hatfull G.F."/>
        </authorList>
    </citation>
    <scope>NUCLEOTIDE SEQUENCE [LARGE SCALE GENOMIC DNA]</scope>
</reference>
<evidence type="ECO:0000313" key="2">
    <source>
        <dbReference type="Proteomes" id="UP000273822"/>
    </source>
</evidence>